<keyword evidence="3" id="KW-1185">Reference proteome</keyword>
<dbReference type="Gene3D" id="3.40.50.360">
    <property type="match status" value="1"/>
</dbReference>
<dbReference type="EMBL" id="CP006841">
    <property type="protein sequence ID" value="ALA68015.1"/>
    <property type="molecule type" value="Genomic_DNA"/>
</dbReference>
<dbReference type="STRING" id="1408189.CLAC_10405"/>
<dbReference type="PANTHER" id="PTHR30543:SF21">
    <property type="entry name" value="NAD(P)H-DEPENDENT FMN REDUCTASE LOT6"/>
    <property type="match status" value="1"/>
</dbReference>
<dbReference type="Pfam" id="PF03358">
    <property type="entry name" value="FMN_red"/>
    <property type="match status" value="1"/>
</dbReference>
<dbReference type="GO" id="GO:0016491">
    <property type="term" value="F:oxidoreductase activity"/>
    <property type="evidence" value="ECO:0007669"/>
    <property type="project" value="InterPro"/>
</dbReference>
<dbReference type="GO" id="GO:0005829">
    <property type="term" value="C:cytosol"/>
    <property type="evidence" value="ECO:0007669"/>
    <property type="project" value="TreeGrafter"/>
</dbReference>
<dbReference type="InterPro" id="IPR029039">
    <property type="entry name" value="Flavoprotein-like_sf"/>
</dbReference>
<accession>A0A0K2H1U2</accession>
<protein>
    <submittedName>
        <fullName evidence="2">NADPH-dependent FMN reductase</fullName>
    </submittedName>
</protein>
<reference evidence="2 3" key="1">
    <citation type="submission" date="2013-10" db="EMBL/GenBank/DDBJ databases">
        <title>Complete genome sequence of Corynebacterium lactis DSM 45799(T), isolated from raw cow milk.</title>
        <authorList>
            <person name="Ruckert C."/>
            <person name="Albersmeier A."/>
            <person name="Lipski A."/>
            <person name="Kalinowski J."/>
        </authorList>
    </citation>
    <scope>NUCLEOTIDE SEQUENCE [LARGE SCALE GENOMIC DNA]</scope>
    <source>
        <strain evidence="2 3">RW2-5</strain>
    </source>
</reference>
<dbReference type="InterPro" id="IPR005025">
    <property type="entry name" value="FMN_Rdtase-like_dom"/>
</dbReference>
<evidence type="ECO:0000259" key="1">
    <source>
        <dbReference type="Pfam" id="PF03358"/>
    </source>
</evidence>
<proteinExistence type="predicted"/>
<dbReference type="Proteomes" id="UP000058446">
    <property type="component" value="Chromosome"/>
</dbReference>
<name>A0A0K2H1U2_9CORY</name>
<evidence type="ECO:0000313" key="3">
    <source>
        <dbReference type="Proteomes" id="UP000058446"/>
    </source>
</evidence>
<dbReference type="OrthoDB" id="9812295at2"/>
<dbReference type="InterPro" id="IPR050712">
    <property type="entry name" value="NAD(P)H-dep_reductase"/>
</dbReference>
<dbReference type="KEGG" id="clw:CLAC_10405"/>
<organism evidence="2 3">
    <name type="scientific">Corynebacterium lactis RW2-5</name>
    <dbReference type="NCBI Taxonomy" id="1408189"/>
    <lineage>
        <taxon>Bacteria</taxon>
        <taxon>Bacillati</taxon>
        <taxon>Actinomycetota</taxon>
        <taxon>Actinomycetes</taxon>
        <taxon>Mycobacteriales</taxon>
        <taxon>Corynebacteriaceae</taxon>
        <taxon>Corynebacterium</taxon>
    </lineage>
</organism>
<gene>
    <name evidence="2" type="ORF">CLAC_10405</name>
</gene>
<dbReference type="PANTHER" id="PTHR30543">
    <property type="entry name" value="CHROMATE REDUCTASE"/>
    <property type="match status" value="1"/>
</dbReference>
<dbReference type="GO" id="GO:0010181">
    <property type="term" value="F:FMN binding"/>
    <property type="evidence" value="ECO:0007669"/>
    <property type="project" value="TreeGrafter"/>
</dbReference>
<evidence type="ECO:0000313" key="2">
    <source>
        <dbReference type="EMBL" id="ALA68015.1"/>
    </source>
</evidence>
<dbReference type="SUPFAM" id="SSF52218">
    <property type="entry name" value="Flavoproteins"/>
    <property type="match status" value="1"/>
</dbReference>
<sequence length="194" mass="22006">MTDQQPAQKIRLGIVIGTTRPGRHSEPISKWILSHLEDDERFEVTVLDLADIRLPLMDETNHPRMQRYERDHTKAWSKQIASQDAFIFITAEYNHSIPAPLKNAIDYLAVEWQNKPVTIVSYGGVSAGIRAAEHLQNVVVALGMKPTPNAVMIPFHFKRVDEEGFHPTEIEDFSVTSALNDLVTWDAALRPLRD</sequence>
<feature type="domain" description="NADPH-dependent FMN reductase-like" evidence="1">
    <location>
        <begin position="11"/>
        <end position="155"/>
    </location>
</feature>
<dbReference type="PATRIC" id="fig|1408189.4.peg.2085"/>
<dbReference type="AlphaFoldDB" id="A0A0K2H1U2"/>
<dbReference type="RefSeq" id="WP_053412820.1">
    <property type="nucleotide sequence ID" value="NZ_CP006841.1"/>
</dbReference>